<comment type="caution">
    <text evidence="1">The sequence shown here is derived from an EMBL/GenBank/DDBJ whole genome shotgun (WGS) entry which is preliminary data.</text>
</comment>
<protein>
    <submittedName>
        <fullName evidence="1">Transposon I factor</fullName>
    </submittedName>
</protein>
<evidence type="ECO:0000313" key="1">
    <source>
        <dbReference type="EMBL" id="KAJ6436167.1"/>
    </source>
</evidence>
<gene>
    <name evidence="1" type="ORF">O9K51_11295</name>
</gene>
<dbReference type="AlphaFoldDB" id="A0AB34FBE4"/>
<reference evidence="1" key="1">
    <citation type="submission" date="2023-01" db="EMBL/GenBank/DDBJ databases">
        <title>The growth and conidiation of Purpureocillium lavendulum are regulated by nitrogen source and histone H3K14 acetylation.</title>
        <authorList>
            <person name="Tang P."/>
            <person name="Han J."/>
            <person name="Zhang C."/>
            <person name="Tang P."/>
            <person name="Qi F."/>
            <person name="Zhang K."/>
            <person name="Liang L."/>
        </authorList>
    </citation>
    <scope>NUCLEOTIDE SEQUENCE</scope>
    <source>
        <strain evidence="1">YMF1.00683</strain>
    </source>
</reference>
<accession>A0AB34FBE4</accession>
<sequence>MCDCGQAAETIKHFLFRCKKWTAQREIMFQYSRTKMGNLSFVLGGKVVSDGDKWKPDIQAVRATVQFAMATKRLDLAQQADP</sequence>
<proteinExistence type="predicted"/>
<dbReference type="Proteomes" id="UP001163105">
    <property type="component" value="Unassembled WGS sequence"/>
</dbReference>
<evidence type="ECO:0000313" key="2">
    <source>
        <dbReference type="Proteomes" id="UP001163105"/>
    </source>
</evidence>
<organism evidence="1 2">
    <name type="scientific">Purpureocillium lavendulum</name>
    <dbReference type="NCBI Taxonomy" id="1247861"/>
    <lineage>
        <taxon>Eukaryota</taxon>
        <taxon>Fungi</taxon>
        <taxon>Dikarya</taxon>
        <taxon>Ascomycota</taxon>
        <taxon>Pezizomycotina</taxon>
        <taxon>Sordariomycetes</taxon>
        <taxon>Hypocreomycetidae</taxon>
        <taxon>Hypocreales</taxon>
        <taxon>Ophiocordycipitaceae</taxon>
        <taxon>Purpureocillium</taxon>
    </lineage>
</organism>
<dbReference type="EMBL" id="JAQHRD010000028">
    <property type="protein sequence ID" value="KAJ6436167.1"/>
    <property type="molecule type" value="Genomic_DNA"/>
</dbReference>
<keyword evidence="2" id="KW-1185">Reference proteome</keyword>
<name>A0AB34FBE4_9HYPO</name>